<dbReference type="PROSITE" id="PS51390">
    <property type="entry name" value="WAP"/>
    <property type="match status" value="1"/>
</dbReference>
<comment type="function">
    <text evidence="1">Has antibacterial activity.</text>
</comment>
<evidence type="ECO:0000256" key="2">
    <source>
        <dbReference type="ARBA" id="ARBA00022656"/>
    </source>
</evidence>
<organism evidence="6">
    <name type="scientific">Hickmania troglodytes</name>
    <dbReference type="NCBI Taxonomy" id="489260"/>
    <lineage>
        <taxon>Eukaryota</taxon>
        <taxon>Metazoa</taxon>
        <taxon>Ecdysozoa</taxon>
        <taxon>Arthropoda</taxon>
        <taxon>Chelicerata</taxon>
        <taxon>Arachnida</taxon>
        <taxon>Araneae</taxon>
        <taxon>Araneomorphae</taxon>
        <taxon>Austrochilidae</taxon>
        <taxon>Hickmania</taxon>
    </lineage>
</organism>
<evidence type="ECO:0000259" key="5">
    <source>
        <dbReference type="PROSITE" id="PS51390"/>
    </source>
</evidence>
<dbReference type="GO" id="GO:0030414">
    <property type="term" value="F:peptidase inhibitor activity"/>
    <property type="evidence" value="ECO:0007669"/>
    <property type="project" value="InterPro"/>
</dbReference>
<evidence type="ECO:0000256" key="4">
    <source>
        <dbReference type="SAM" id="SignalP"/>
    </source>
</evidence>
<dbReference type="Gene3D" id="4.10.75.10">
    <property type="entry name" value="Elafin-like"/>
    <property type="match status" value="1"/>
</dbReference>
<dbReference type="Pfam" id="PF00095">
    <property type="entry name" value="WAP"/>
    <property type="match status" value="1"/>
</dbReference>
<dbReference type="EMBL" id="HAGM01000251">
    <property type="protein sequence ID" value="SMD29337.1"/>
    <property type="molecule type" value="Transcribed_RNA"/>
</dbReference>
<sequence length="73" mass="8123">MKTSIILAVTVVMLISMSCSEGYCPPKSKIVCFHASHKCFGDNECPGRKICCRENCGNQCYEPYGRKTNGQRV</sequence>
<proteinExistence type="predicted"/>
<dbReference type="PROSITE" id="PS51257">
    <property type="entry name" value="PROKAR_LIPOPROTEIN"/>
    <property type="match status" value="1"/>
</dbReference>
<dbReference type="SUPFAM" id="SSF57256">
    <property type="entry name" value="Elafin-like"/>
    <property type="match status" value="1"/>
</dbReference>
<keyword evidence="2" id="KW-0800">Toxin</keyword>
<accession>A0A482Z9A7</accession>
<evidence type="ECO:0000313" key="6">
    <source>
        <dbReference type="EMBL" id="SMD29215.1"/>
    </source>
</evidence>
<protein>
    <submittedName>
        <fullName evidence="6">U13-Austrotoxin-Ht1a_1</fullName>
    </submittedName>
</protein>
<evidence type="ECO:0000256" key="1">
    <source>
        <dbReference type="ARBA" id="ARBA00002878"/>
    </source>
</evidence>
<dbReference type="GO" id="GO:0090729">
    <property type="term" value="F:toxin activity"/>
    <property type="evidence" value="ECO:0007669"/>
    <property type="project" value="UniProtKB-KW"/>
</dbReference>
<dbReference type="AlphaFoldDB" id="A0A482Z9A7"/>
<name>A0A482Z9A7_9ARAC</name>
<evidence type="ECO:0000256" key="3">
    <source>
        <dbReference type="ARBA" id="ARBA00022729"/>
    </source>
</evidence>
<reference evidence="6" key="1">
    <citation type="submission" date="2017-03" db="EMBL/GenBank/DDBJ databases">
        <authorList>
            <person name="QRISCLOUD D."/>
        </authorList>
    </citation>
    <scope>NUCLEOTIDE SEQUENCE</scope>
</reference>
<feature type="signal peptide" evidence="4">
    <location>
        <begin position="1"/>
        <end position="22"/>
    </location>
</feature>
<dbReference type="SMART" id="SM00217">
    <property type="entry name" value="WAP"/>
    <property type="match status" value="1"/>
</dbReference>
<dbReference type="GO" id="GO:0005576">
    <property type="term" value="C:extracellular region"/>
    <property type="evidence" value="ECO:0007669"/>
    <property type="project" value="InterPro"/>
</dbReference>
<dbReference type="EMBL" id="HAGM01000129">
    <property type="protein sequence ID" value="SMD29215.1"/>
    <property type="molecule type" value="Transcribed_RNA"/>
</dbReference>
<keyword evidence="3 4" id="KW-0732">Signal</keyword>
<dbReference type="InterPro" id="IPR036645">
    <property type="entry name" value="Elafin-like_sf"/>
</dbReference>
<feature type="domain" description="WAP" evidence="5">
    <location>
        <begin position="17"/>
        <end position="64"/>
    </location>
</feature>
<dbReference type="PRINTS" id="PR00003">
    <property type="entry name" value="4DISULPHCORE"/>
</dbReference>
<dbReference type="EMBL" id="HAGM01000082">
    <property type="protein sequence ID" value="SMD29168.1"/>
    <property type="molecule type" value="Transcribed_RNA"/>
</dbReference>
<dbReference type="InterPro" id="IPR008197">
    <property type="entry name" value="WAP_dom"/>
</dbReference>
<feature type="chain" id="PRO_5033435883" evidence="4">
    <location>
        <begin position="23"/>
        <end position="73"/>
    </location>
</feature>
<reference evidence="6" key="2">
    <citation type="submission" date="2019-04" db="EMBL/GenBank/DDBJ databases">
        <title>Unravelling the molecular evolution of spider venoms.</title>
        <authorList>
            <person name="Pineda S."/>
        </authorList>
    </citation>
    <scope>NUCLEOTIDE SEQUENCE</scope>
</reference>